<feature type="compositionally biased region" description="Basic and acidic residues" evidence="2">
    <location>
        <begin position="425"/>
        <end position="457"/>
    </location>
</feature>
<feature type="region of interest" description="Disordered" evidence="2">
    <location>
        <begin position="404"/>
        <end position="457"/>
    </location>
</feature>
<protein>
    <submittedName>
        <fullName evidence="5">Replication initiation and membrane attachment protein</fullName>
    </submittedName>
</protein>
<accession>A0A1J9TX90</accession>
<proteinExistence type="inferred from homology"/>
<reference evidence="5 6" key="1">
    <citation type="submission" date="2016-06" db="EMBL/GenBank/DDBJ databases">
        <title>First insights into the genetic diversity and population structure of in the Bacillus cereus group bacteria from diverse marine environments.</title>
        <authorList>
            <person name="Liu Y."/>
            <person name="Lai Q."/>
            <person name="Shao Z."/>
        </authorList>
    </citation>
    <scope>NUCLEOTIDE SEQUENCE [LARGE SCALE GENOMIC DNA]</scope>
    <source>
        <strain evidence="5 6">N35-10-2</strain>
    </source>
</reference>
<dbReference type="Proteomes" id="UP000181873">
    <property type="component" value="Unassembled WGS sequence"/>
</dbReference>
<evidence type="ECO:0000259" key="3">
    <source>
        <dbReference type="Pfam" id="PF07261"/>
    </source>
</evidence>
<dbReference type="InterPro" id="IPR006343">
    <property type="entry name" value="DnaB/C_C"/>
</dbReference>
<gene>
    <name evidence="5" type="ORF">BAU25_04530</name>
</gene>
<evidence type="ECO:0000259" key="4">
    <source>
        <dbReference type="Pfam" id="PF25888"/>
    </source>
</evidence>
<feature type="domain" description="DnaB/C C-terminal" evidence="3">
    <location>
        <begin position="330"/>
        <end position="391"/>
    </location>
</feature>
<dbReference type="EMBL" id="MAOE01000002">
    <property type="protein sequence ID" value="OJD70942.1"/>
    <property type="molecule type" value="Genomic_DNA"/>
</dbReference>
<dbReference type="AlphaFoldDB" id="A0A1J9TX90"/>
<dbReference type="Pfam" id="PF07261">
    <property type="entry name" value="DnaB_2"/>
    <property type="match status" value="1"/>
</dbReference>
<evidence type="ECO:0000256" key="2">
    <source>
        <dbReference type="SAM" id="MobiDB-lite"/>
    </source>
</evidence>
<comment type="caution">
    <text evidence="5">The sequence shown here is derived from an EMBL/GenBank/DDBJ whole genome shotgun (WGS) entry which is preliminary data.</text>
</comment>
<evidence type="ECO:0000256" key="1">
    <source>
        <dbReference type="ARBA" id="ARBA00093462"/>
    </source>
</evidence>
<name>A0A1J9TX90_9BACI</name>
<comment type="similarity">
    <text evidence="1">Belongs to the DnaB/DnaD family.</text>
</comment>
<dbReference type="Pfam" id="PF25888">
    <property type="entry name" value="WHD_DnaB"/>
    <property type="match status" value="1"/>
</dbReference>
<sequence>MEKQSWMELLPIDRYKVSAKGLLHNYDRKVLTMLYQPLIGSRAFSLYMTLWGELEQDRVFGKENTHHSLMVTMQMQLPEIYEERVKLEAIGLLKVYIKKEKDIRMFIYELQPPLSPKQFFDDIVLSIFLYNRLSRTKYNQVKQYFLEEEFDFVSYENVTRSFNDVFGSFNPGQLEHAQEDLRIPRTTAMPSNEKGDAPKVWNDFFDFSLFVDGLSALVPKKAITDQVRECVITLAYVYDVDVLSMQNIVLGAVTEIQTIDIERLRKGARDWYQFENGQALPVLSERVQPHAARMMKEKEPSTQEEMLIKQLEEISPKQLLKEISGGAEATKADLQIVEDVMINQKLTPGVVNVLIYYVMLRSDMKLAKTYVEKIAGHWARKKVGTVAEAMALAKEENRQYQDWAETKKKGRTSKKTVRQEMVPDWLKEEPKEQPKEQPKETVKKDVSKKKDASTLDDERKRLEEVLKKYKRD</sequence>
<dbReference type="InterPro" id="IPR058660">
    <property type="entry name" value="WHD_DnaB"/>
</dbReference>
<evidence type="ECO:0000313" key="5">
    <source>
        <dbReference type="EMBL" id="OJD70942.1"/>
    </source>
</evidence>
<feature type="domain" description="Replicative helicase loading/DNA remodeling protein DnaB N-terminal winged helix" evidence="4">
    <location>
        <begin position="11"/>
        <end position="266"/>
    </location>
</feature>
<dbReference type="RefSeq" id="WP_071757001.1">
    <property type="nucleotide sequence ID" value="NZ_CBCSIO010000001.1"/>
</dbReference>
<organism evidence="5 6">
    <name type="scientific">Bacillus albus</name>
    <dbReference type="NCBI Taxonomy" id="2026189"/>
    <lineage>
        <taxon>Bacteria</taxon>
        <taxon>Bacillati</taxon>
        <taxon>Bacillota</taxon>
        <taxon>Bacilli</taxon>
        <taxon>Bacillales</taxon>
        <taxon>Bacillaceae</taxon>
        <taxon>Bacillus</taxon>
        <taxon>Bacillus cereus group</taxon>
    </lineage>
</organism>
<evidence type="ECO:0000313" key="6">
    <source>
        <dbReference type="Proteomes" id="UP000181873"/>
    </source>
</evidence>